<dbReference type="GeneID" id="95387936"/>
<evidence type="ECO:0000256" key="2">
    <source>
        <dbReference type="ARBA" id="ARBA00023235"/>
    </source>
</evidence>
<dbReference type="Gene3D" id="3.10.310.10">
    <property type="entry name" value="Diaminopimelate Epimerase, Chain A, domain 1"/>
    <property type="match status" value="2"/>
</dbReference>
<dbReference type="InterPro" id="IPR003719">
    <property type="entry name" value="Phenazine_PhzF-like"/>
</dbReference>
<dbReference type="PIRSF" id="PIRSF016184">
    <property type="entry name" value="PhzC_PhzF"/>
    <property type="match status" value="1"/>
</dbReference>
<comment type="similarity">
    <text evidence="1">Belongs to the PhzF family.</text>
</comment>
<reference evidence="4 5" key="1">
    <citation type="submission" date="2020-08" db="EMBL/GenBank/DDBJ databases">
        <title>Sequencing the genomes of 1000 actinobacteria strains.</title>
        <authorList>
            <person name="Klenk H.-P."/>
        </authorList>
    </citation>
    <scope>NUCLEOTIDE SEQUENCE [LARGE SCALE GENOMIC DNA]</scope>
    <source>
        <strain evidence="4 5">DSM 44320</strain>
    </source>
</reference>
<keyword evidence="2" id="KW-0413">Isomerase</keyword>
<comment type="caution">
    <text evidence="4">The sequence shown here is derived from an EMBL/GenBank/DDBJ whole genome shotgun (WGS) entry which is preliminary data.</text>
</comment>
<accession>A0A7W5YLS6</accession>
<dbReference type="GO" id="GO:0016853">
    <property type="term" value="F:isomerase activity"/>
    <property type="evidence" value="ECO:0007669"/>
    <property type="project" value="UniProtKB-KW"/>
</dbReference>
<name>A0A7W5YLS6_9ACTN</name>
<organism evidence="4 5">
    <name type="scientific">Nonomuraea dietziae</name>
    <dbReference type="NCBI Taxonomy" id="65515"/>
    <lineage>
        <taxon>Bacteria</taxon>
        <taxon>Bacillati</taxon>
        <taxon>Actinomycetota</taxon>
        <taxon>Actinomycetes</taxon>
        <taxon>Streptosporangiales</taxon>
        <taxon>Streptosporangiaceae</taxon>
        <taxon>Nonomuraea</taxon>
    </lineage>
</organism>
<dbReference type="NCBIfam" id="TIGR00654">
    <property type="entry name" value="PhzF_family"/>
    <property type="match status" value="1"/>
</dbReference>
<dbReference type="SUPFAM" id="SSF54506">
    <property type="entry name" value="Diaminopimelate epimerase-like"/>
    <property type="match status" value="1"/>
</dbReference>
<evidence type="ECO:0000313" key="4">
    <source>
        <dbReference type="EMBL" id="MBB3725512.1"/>
    </source>
</evidence>
<dbReference type="AlphaFoldDB" id="A0A7W5YLS6"/>
<dbReference type="RefSeq" id="WP_183644953.1">
    <property type="nucleotide sequence ID" value="NZ_BAAAXX010000002.1"/>
</dbReference>
<feature type="active site" evidence="3">
    <location>
        <position position="45"/>
    </location>
</feature>
<gene>
    <name evidence="4" type="ORF">FHR33_001372</name>
</gene>
<protein>
    <submittedName>
        <fullName evidence="4">PhzF family phenazine biosynthesis protein</fullName>
    </submittedName>
</protein>
<dbReference type="PANTHER" id="PTHR13774">
    <property type="entry name" value="PHENAZINE BIOSYNTHESIS PROTEIN"/>
    <property type="match status" value="1"/>
</dbReference>
<dbReference type="Pfam" id="PF02567">
    <property type="entry name" value="PhzC-PhzF"/>
    <property type="match status" value="1"/>
</dbReference>
<sequence>MHDVLKYVAFTSTASGGNAAGVVLDAHGLSDGQMLAIAADLGYSESAFLFPEGGHAYRIRYFSPLAEVAFCGHATIAAAVALGERIGPAVVDLFTQAGPVQVEITKGDGITATLTSPPSSTRPATGEELRRALEALRWSADDLDPAYPPHVANAGNDHLVLAAATRERLADLDYDFDALAELMAEGGWTTVHLFWAESRTVFHARDPFPPGGVVEDPATGAAAAAFTGYLRHLGRLDDGEVVTIHQGADMGRPSLLTTTPVPGDTRVKVSGAAVPIS</sequence>
<dbReference type="Proteomes" id="UP000579945">
    <property type="component" value="Unassembled WGS sequence"/>
</dbReference>
<dbReference type="GO" id="GO:0005737">
    <property type="term" value="C:cytoplasm"/>
    <property type="evidence" value="ECO:0007669"/>
    <property type="project" value="TreeGrafter"/>
</dbReference>
<evidence type="ECO:0000256" key="1">
    <source>
        <dbReference type="ARBA" id="ARBA00008270"/>
    </source>
</evidence>
<evidence type="ECO:0000313" key="5">
    <source>
        <dbReference type="Proteomes" id="UP000579945"/>
    </source>
</evidence>
<keyword evidence="5" id="KW-1185">Reference proteome</keyword>
<evidence type="ECO:0000256" key="3">
    <source>
        <dbReference type="PIRSR" id="PIRSR016184-1"/>
    </source>
</evidence>
<dbReference type="PANTHER" id="PTHR13774:SF39">
    <property type="entry name" value="BIOSYNTHESIS PROTEIN, PUTATIVE-RELATED"/>
    <property type="match status" value="1"/>
</dbReference>
<proteinExistence type="inferred from homology"/>
<dbReference type="EMBL" id="JACIBV010000001">
    <property type="protein sequence ID" value="MBB3725512.1"/>
    <property type="molecule type" value="Genomic_DNA"/>
</dbReference>